<evidence type="ECO:0000256" key="6">
    <source>
        <dbReference type="ARBA" id="ARBA00023033"/>
    </source>
</evidence>
<dbReference type="InterPro" id="IPR036250">
    <property type="entry name" value="AcylCo_DH-like_C"/>
</dbReference>
<comment type="similarity">
    <text evidence="8">Belongs to the DszC flavin monooxygenase family.</text>
</comment>
<keyword evidence="4" id="KW-0547">Nucleotide-binding</keyword>
<feature type="compositionally biased region" description="Polar residues" evidence="14">
    <location>
        <begin position="1"/>
        <end position="10"/>
    </location>
</feature>
<evidence type="ECO:0000256" key="2">
    <source>
        <dbReference type="ARBA" id="ARBA00022630"/>
    </source>
</evidence>
<comment type="catalytic activity">
    <reaction evidence="13">
        <text>dibenzothiophene + 2 FMNH2 + 2 O2 = dibenzothiophene 5,5-dioxide + 2 FMN + 2 H2O + 2 H(+)</text>
        <dbReference type="Rhea" id="RHEA:49072"/>
        <dbReference type="ChEBI" id="CHEBI:15377"/>
        <dbReference type="ChEBI" id="CHEBI:15378"/>
        <dbReference type="ChEBI" id="CHEBI:15379"/>
        <dbReference type="ChEBI" id="CHEBI:23681"/>
        <dbReference type="ChEBI" id="CHEBI:57618"/>
        <dbReference type="ChEBI" id="CHEBI:58210"/>
        <dbReference type="ChEBI" id="CHEBI:90356"/>
        <dbReference type="EC" id="1.14.14.21"/>
    </reaction>
</comment>
<name>A0ABN2X3D2_9MICO</name>
<feature type="domain" description="Acyl-CoA dehydrogenase C-terminal" evidence="17">
    <location>
        <begin position="269"/>
        <end position="403"/>
    </location>
</feature>
<evidence type="ECO:0000256" key="7">
    <source>
        <dbReference type="ARBA" id="ARBA00034307"/>
    </source>
</evidence>
<dbReference type="InterPro" id="IPR009100">
    <property type="entry name" value="AcylCoA_DH/oxidase_NM_dom_sf"/>
</dbReference>
<evidence type="ECO:0000313" key="18">
    <source>
        <dbReference type="EMBL" id="GAA2103417.1"/>
    </source>
</evidence>
<evidence type="ECO:0000256" key="5">
    <source>
        <dbReference type="ARBA" id="ARBA00023002"/>
    </source>
</evidence>
<dbReference type="SUPFAM" id="SSF47203">
    <property type="entry name" value="Acyl-CoA dehydrogenase C-terminal domain-like"/>
    <property type="match status" value="1"/>
</dbReference>
<evidence type="ECO:0000259" key="15">
    <source>
        <dbReference type="Pfam" id="PF02770"/>
    </source>
</evidence>
<keyword evidence="6 18" id="KW-0503">Monooxygenase</keyword>
<feature type="domain" description="Acyl-CoA oxidase/dehydrogenase middle" evidence="15">
    <location>
        <begin position="167"/>
        <end position="242"/>
    </location>
</feature>
<evidence type="ECO:0000256" key="10">
    <source>
        <dbReference type="ARBA" id="ARBA00034345"/>
    </source>
</evidence>
<dbReference type="Gene3D" id="1.10.540.10">
    <property type="entry name" value="Acyl-CoA dehydrogenase/oxidase, N-terminal domain"/>
    <property type="match status" value="1"/>
</dbReference>
<evidence type="ECO:0000256" key="13">
    <source>
        <dbReference type="ARBA" id="ARBA00049456"/>
    </source>
</evidence>
<dbReference type="RefSeq" id="WP_291795951.1">
    <property type="nucleotide sequence ID" value="NZ_BAAAPZ010000017.1"/>
</dbReference>
<evidence type="ECO:0000259" key="17">
    <source>
        <dbReference type="Pfam" id="PF08028"/>
    </source>
</evidence>
<evidence type="ECO:0000256" key="9">
    <source>
        <dbReference type="ARBA" id="ARBA00034328"/>
    </source>
</evidence>
<dbReference type="InterPro" id="IPR037069">
    <property type="entry name" value="AcylCoA_DH/ox_N_sf"/>
</dbReference>
<comment type="catalytic activity">
    <reaction evidence="12">
        <text>dibenzothiophene 5-oxide + FMNH2 + O2 = dibenzothiophene 5,5-dioxide + FMN + H2O + H(+)</text>
        <dbReference type="Rhea" id="RHEA:49080"/>
        <dbReference type="ChEBI" id="CHEBI:15377"/>
        <dbReference type="ChEBI" id="CHEBI:15378"/>
        <dbReference type="ChEBI" id="CHEBI:15379"/>
        <dbReference type="ChEBI" id="CHEBI:23683"/>
        <dbReference type="ChEBI" id="CHEBI:57618"/>
        <dbReference type="ChEBI" id="CHEBI:58210"/>
        <dbReference type="ChEBI" id="CHEBI:90356"/>
    </reaction>
</comment>
<dbReference type="PANTHER" id="PTHR43884:SF12">
    <property type="entry name" value="ISOVALERYL-COA DEHYDROGENASE, MITOCHONDRIAL-RELATED"/>
    <property type="match status" value="1"/>
</dbReference>
<evidence type="ECO:0000256" key="11">
    <source>
        <dbReference type="ARBA" id="ARBA00047859"/>
    </source>
</evidence>
<feature type="compositionally biased region" description="Basic and acidic residues" evidence="14">
    <location>
        <begin position="38"/>
        <end position="47"/>
    </location>
</feature>
<comment type="catalytic activity">
    <reaction evidence="11">
        <text>dibenzothiophene + FMNH2 + O2 = dibenzothiophene 5-oxide + FMN + H2O + H(+)</text>
        <dbReference type="Rhea" id="RHEA:49076"/>
        <dbReference type="ChEBI" id="CHEBI:15377"/>
        <dbReference type="ChEBI" id="CHEBI:15378"/>
        <dbReference type="ChEBI" id="CHEBI:15379"/>
        <dbReference type="ChEBI" id="CHEBI:23681"/>
        <dbReference type="ChEBI" id="CHEBI:23683"/>
        <dbReference type="ChEBI" id="CHEBI:57618"/>
        <dbReference type="ChEBI" id="CHEBI:58210"/>
    </reaction>
</comment>
<sequence>MTQSTLTSAQTPGTPQGSAPAASATAPTASRSPWSGHPEAEETRRWTEVAETVAAQLAEDVLTRDAAGGDPFDSVRLLKDSGLTRLLAPAEYGGHGGHWSTAFRVVRILARTDASLAQVLAYHYNNEESIVFSGDPEVRETWYRRSTAGAWVWGDAVNPVDPDLTLTDTGAGLVLSGTKRFCTGSGVGDALLVLARISGGPRDGRLHHVVLEHDRAGVEHHDDWDLLGQRQSSSGSVTFHDVTVSPEDELGGVDDPFSTLVTPAIQLSFVNLYVGIAEGALARGREITNARKNAWFRSEADLYRHDPFVLRLYGELTSQTAAAAALADQVAQEFEEVIGQGNAVTREARGELAVRIAQAKVVSDAAGLAAAHQVYEATGSSSTRAGVGLDLFWRNIRTHSLHDPVDYKKHEVGDRFLNGTLPPVSLYT</sequence>
<dbReference type="Gene3D" id="1.20.140.10">
    <property type="entry name" value="Butyryl-CoA Dehydrogenase, subunit A, domain 3"/>
    <property type="match status" value="1"/>
</dbReference>
<dbReference type="InterPro" id="IPR013786">
    <property type="entry name" value="AcylCoA_DH/ox_N"/>
</dbReference>
<dbReference type="PANTHER" id="PTHR43884">
    <property type="entry name" value="ACYL-COA DEHYDROGENASE"/>
    <property type="match status" value="1"/>
</dbReference>
<keyword evidence="2" id="KW-0285">Flavoprotein</keyword>
<evidence type="ECO:0000259" key="16">
    <source>
        <dbReference type="Pfam" id="PF02771"/>
    </source>
</evidence>
<dbReference type="InterPro" id="IPR006091">
    <property type="entry name" value="Acyl-CoA_Oxase/DH_mid-dom"/>
</dbReference>
<organism evidence="18 19">
    <name type="scientific">Brevibacterium salitolerans</name>
    <dbReference type="NCBI Taxonomy" id="1403566"/>
    <lineage>
        <taxon>Bacteria</taxon>
        <taxon>Bacillati</taxon>
        <taxon>Actinomycetota</taxon>
        <taxon>Actinomycetes</taxon>
        <taxon>Micrococcales</taxon>
        <taxon>Brevibacteriaceae</taxon>
        <taxon>Brevibacterium</taxon>
    </lineage>
</organism>
<gene>
    <name evidence="18" type="ORF">GCM10009823_27290</name>
</gene>
<dbReference type="EMBL" id="BAAAPZ010000017">
    <property type="protein sequence ID" value="GAA2103417.1"/>
    <property type="molecule type" value="Genomic_DNA"/>
</dbReference>
<evidence type="ECO:0000313" key="19">
    <source>
        <dbReference type="Proteomes" id="UP001500984"/>
    </source>
</evidence>
<evidence type="ECO:0000256" key="8">
    <source>
        <dbReference type="ARBA" id="ARBA00034317"/>
    </source>
</evidence>
<evidence type="ECO:0000256" key="14">
    <source>
        <dbReference type="SAM" id="MobiDB-lite"/>
    </source>
</evidence>
<reference evidence="18 19" key="1">
    <citation type="journal article" date="2019" name="Int. J. Syst. Evol. Microbiol.">
        <title>The Global Catalogue of Microorganisms (GCM) 10K type strain sequencing project: providing services to taxonomists for standard genome sequencing and annotation.</title>
        <authorList>
            <consortium name="The Broad Institute Genomics Platform"/>
            <consortium name="The Broad Institute Genome Sequencing Center for Infectious Disease"/>
            <person name="Wu L."/>
            <person name="Ma J."/>
        </authorList>
    </citation>
    <scope>NUCLEOTIDE SEQUENCE [LARGE SCALE GENOMIC DNA]</scope>
    <source>
        <strain evidence="18 19">JCM 15900</strain>
    </source>
</reference>
<dbReference type="Pfam" id="PF02770">
    <property type="entry name" value="Acyl-CoA_dh_M"/>
    <property type="match status" value="1"/>
</dbReference>
<protein>
    <recommendedName>
        <fullName evidence="10">Dibenzothiophene monooxygenase</fullName>
        <ecNumber evidence="9">1.14.14.21</ecNumber>
    </recommendedName>
</protein>
<keyword evidence="3" id="KW-0288">FMN</keyword>
<feature type="region of interest" description="Disordered" evidence="14">
    <location>
        <begin position="1"/>
        <end position="47"/>
    </location>
</feature>
<dbReference type="GO" id="GO:0004497">
    <property type="term" value="F:monooxygenase activity"/>
    <property type="evidence" value="ECO:0007669"/>
    <property type="project" value="UniProtKB-KW"/>
</dbReference>
<proteinExistence type="inferred from homology"/>
<keyword evidence="5" id="KW-0560">Oxidoreductase</keyword>
<evidence type="ECO:0000256" key="1">
    <source>
        <dbReference type="ARBA" id="ARBA00004496"/>
    </source>
</evidence>
<evidence type="ECO:0000256" key="4">
    <source>
        <dbReference type="ARBA" id="ARBA00022741"/>
    </source>
</evidence>
<keyword evidence="19" id="KW-1185">Reference proteome</keyword>
<dbReference type="SUPFAM" id="SSF56645">
    <property type="entry name" value="Acyl-CoA dehydrogenase NM domain-like"/>
    <property type="match status" value="1"/>
</dbReference>
<dbReference type="InterPro" id="IPR046373">
    <property type="entry name" value="Acyl-CoA_Oxase/DH_mid-dom_sf"/>
</dbReference>
<dbReference type="PIRSF" id="PIRSF016578">
    <property type="entry name" value="HsaA"/>
    <property type="match status" value="1"/>
</dbReference>
<comment type="caution">
    <text evidence="18">The sequence shown here is derived from an EMBL/GenBank/DDBJ whole genome shotgun (WGS) entry which is preliminary data.</text>
</comment>
<dbReference type="EC" id="1.14.14.21" evidence="9"/>
<dbReference type="InterPro" id="IPR013107">
    <property type="entry name" value="Acyl-CoA_DH_C"/>
</dbReference>
<dbReference type="Proteomes" id="UP001500984">
    <property type="component" value="Unassembled WGS sequence"/>
</dbReference>
<evidence type="ECO:0000256" key="12">
    <source>
        <dbReference type="ARBA" id="ARBA00048445"/>
    </source>
</evidence>
<accession>A0ABN2X3D2</accession>
<feature type="domain" description="Acyl-CoA dehydrogenase/oxidase N-terminal" evidence="16">
    <location>
        <begin position="47"/>
        <end position="149"/>
    </location>
</feature>
<comment type="pathway">
    <text evidence="7">Sulfur metabolism; dibenzothiophene degradation.</text>
</comment>
<dbReference type="Pfam" id="PF02771">
    <property type="entry name" value="Acyl-CoA_dh_N"/>
    <property type="match status" value="1"/>
</dbReference>
<comment type="subcellular location">
    <subcellularLocation>
        <location evidence="1">Cytoplasm</location>
    </subcellularLocation>
</comment>
<feature type="compositionally biased region" description="Low complexity" evidence="14">
    <location>
        <begin position="11"/>
        <end position="33"/>
    </location>
</feature>
<dbReference type="Gene3D" id="2.40.110.10">
    <property type="entry name" value="Butyryl-CoA Dehydrogenase, subunit A, domain 2"/>
    <property type="match status" value="1"/>
</dbReference>
<dbReference type="Pfam" id="PF08028">
    <property type="entry name" value="Acyl-CoA_dh_2"/>
    <property type="match status" value="1"/>
</dbReference>
<evidence type="ECO:0000256" key="3">
    <source>
        <dbReference type="ARBA" id="ARBA00022643"/>
    </source>
</evidence>